<name>X6MWA4_RETFI</name>
<keyword evidence="1" id="KW-0472">Membrane</keyword>
<sequence length="154" mass="17787">KKKKKKKKKKKGGCGIACEYAGLLHGYTPAKLKEVRTVKWVTGIISLIFIFIWVVNQNIEEREDNKRERCCDKNMLHQSTIAITFFYFATITMYLLPDLVGVNQVLCASNGGNGRVIVCLELQSKKILFLYITISVLFYIRKHILHFINIIINY</sequence>
<dbReference type="Proteomes" id="UP000023152">
    <property type="component" value="Unassembled WGS sequence"/>
</dbReference>
<evidence type="ECO:0000313" key="3">
    <source>
        <dbReference type="Proteomes" id="UP000023152"/>
    </source>
</evidence>
<comment type="caution">
    <text evidence="2">The sequence shown here is derived from an EMBL/GenBank/DDBJ whole genome shotgun (WGS) entry which is preliminary data.</text>
</comment>
<keyword evidence="1" id="KW-0812">Transmembrane</keyword>
<protein>
    <submittedName>
        <fullName evidence="2">Uncharacterized protein</fullName>
    </submittedName>
</protein>
<gene>
    <name evidence="2" type="ORF">RFI_19554</name>
</gene>
<proteinExistence type="predicted"/>
<feature type="non-terminal residue" evidence="2">
    <location>
        <position position="1"/>
    </location>
</feature>
<feature type="transmembrane region" description="Helical" evidence="1">
    <location>
        <begin position="128"/>
        <end position="152"/>
    </location>
</feature>
<keyword evidence="1" id="KW-1133">Transmembrane helix</keyword>
<organism evidence="2 3">
    <name type="scientific">Reticulomyxa filosa</name>
    <dbReference type="NCBI Taxonomy" id="46433"/>
    <lineage>
        <taxon>Eukaryota</taxon>
        <taxon>Sar</taxon>
        <taxon>Rhizaria</taxon>
        <taxon>Retaria</taxon>
        <taxon>Foraminifera</taxon>
        <taxon>Monothalamids</taxon>
        <taxon>Reticulomyxidae</taxon>
        <taxon>Reticulomyxa</taxon>
    </lineage>
</organism>
<feature type="transmembrane region" description="Helical" evidence="1">
    <location>
        <begin position="37"/>
        <end position="55"/>
    </location>
</feature>
<dbReference type="AlphaFoldDB" id="X6MWA4"/>
<dbReference type="EMBL" id="ASPP01016043">
    <property type="protein sequence ID" value="ETO17762.1"/>
    <property type="molecule type" value="Genomic_DNA"/>
</dbReference>
<reference evidence="2 3" key="1">
    <citation type="journal article" date="2013" name="Curr. Biol.">
        <title>The Genome of the Foraminiferan Reticulomyxa filosa.</title>
        <authorList>
            <person name="Glockner G."/>
            <person name="Hulsmann N."/>
            <person name="Schleicher M."/>
            <person name="Noegel A.A."/>
            <person name="Eichinger L."/>
            <person name="Gallinger C."/>
            <person name="Pawlowski J."/>
            <person name="Sierra R."/>
            <person name="Euteneuer U."/>
            <person name="Pillet L."/>
            <person name="Moustafa A."/>
            <person name="Platzer M."/>
            <person name="Groth M."/>
            <person name="Szafranski K."/>
            <person name="Schliwa M."/>
        </authorList>
    </citation>
    <scope>NUCLEOTIDE SEQUENCE [LARGE SCALE GENOMIC DNA]</scope>
</reference>
<accession>X6MWA4</accession>
<evidence type="ECO:0000256" key="1">
    <source>
        <dbReference type="SAM" id="Phobius"/>
    </source>
</evidence>
<keyword evidence="3" id="KW-1185">Reference proteome</keyword>
<feature type="transmembrane region" description="Helical" evidence="1">
    <location>
        <begin position="75"/>
        <end position="96"/>
    </location>
</feature>
<evidence type="ECO:0000313" key="2">
    <source>
        <dbReference type="EMBL" id="ETO17762.1"/>
    </source>
</evidence>